<reference evidence="1" key="1">
    <citation type="submission" date="2023-01" db="EMBL/GenBank/DDBJ databases">
        <title>Human gut microbiome strain richness.</title>
        <authorList>
            <person name="Chen-Liaw A."/>
        </authorList>
    </citation>
    <scope>NUCLEOTIDE SEQUENCE</scope>
    <source>
        <strain evidence="1">2225st1_A6_2225SCRN_200828</strain>
    </source>
</reference>
<dbReference type="AlphaFoldDB" id="A0AAW6BYC4"/>
<sequence length="55" mass="5736">MGTSMGFSPAGFNQIVVFSDENDFKDIVAANPAMTAIIEDSDHNIYIAGVKAGAS</sequence>
<organism evidence="1 2">
    <name type="scientific">Flavonifractor plautii</name>
    <name type="common">Fusobacterium plautii</name>
    <dbReference type="NCBI Taxonomy" id="292800"/>
    <lineage>
        <taxon>Bacteria</taxon>
        <taxon>Bacillati</taxon>
        <taxon>Bacillota</taxon>
        <taxon>Clostridia</taxon>
        <taxon>Eubacteriales</taxon>
        <taxon>Oscillospiraceae</taxon>
        <taxon>Flavonifractor</taxon>
    </lineage>
</organism>
<dbReference type="Proteomes" id="UP001211006">
    <property type="component" value="Unassembled WGS sequence"/>
</dbReference>
<evidence type="ECO:0000313" key="2">
    <source>
        <dbReference type="Proteomes" id="UP001211006"/>
    </source>
</evidence>
<gene>
    <name evidence="1" type="ORF">PND83_02130</name>
</gene>
<comment type="caution">
    <text evidence="1">The sequence shown here is derived from an EMBL/GenBank/DDBJ whole genome shotgun (WGS) entry which is preliminary data.</text>
</comment>
<evidence type="ECO:0000313" key="1">
    <source>
        <dbReference type="EMBL" id="MDB7904767.1"/>
    </source>
</evidence>
<name>A0AAW6BYC4_FLAPL</name>
<dbReference type="RefSeq" id="WP_202215662.1">
    <property type="nucleotide sequence ID" value="NZ_BAABXT010000001.1"/>
</dbReference>
<accession>A0AAW6BYC4</accession>
<dbReference type="EMBL" id="JAQLWO010000002">
    <property type="protein sequence ID" value="MDB7904767.1"/>
    <property type="molecule type" value="Genomic_DNA"/>
</dbReference>
<proteinExistence type="predicted"/>
<protein>
    <submittedName>
        <fullName evidence="1">Uncharacterized protein</fullName>
    </submittedName>
</protein>